<sequence>MHIKTQILTFLGGTLAAIALSTGTASAQSINQNPKNASENNLQLAQQPNQAKPSNQSGCACCKTMKEDMEKMRQQMEMMKKSGNSMPRMNHSGTAQ</sequence>
<keyword evidence="2" id="KW-0732">Signal</keyword>
<protein>
    <recommendedName>
        <fullName evidence="5">Pentapeptide MXKDX repeat protein</fullName>
    </recommendedName>
</protein>
<feature type="compositionally biased region" description="Low complexity" evidence="1">
    <location>
        <begin position="40"/>
        <end position="51"/>
    </location>
</feature>
<proteinExistence type="predicted"/>
<geneLocation type="plasmid" evidence="3">
    <name>plasmid1</name>
</geneLocation>
<keyword evidence="3" id="KW-0614">Plasmid</keyword>
<feature type="signal peptide" evidence="2">
    <location>
        <begin position="1"/>
        <end position="27"/>
    </location>
</feature>
<evidence type="ECO:0008006" key="5">
    <source>
        <dbReference type="Google" id="ProtNLM"/>
    </source>
</evidence>
<organism evidence="3 4">
    <name type="scientific">Leptolyngbya boryana NIES-2135</name>
    <dbReference type="NCBI Taxonomy" id="1973484"/>
    <lineage>
        <taxon>Bacteria</taxon>
        <taxon>Bacillati</taxon>
        <taxon>Cyanobacteriota</taxon>
        <taxon>Cyanophyceae</taxon>
        <taxon>Leptolyngbyales</taxon>
        <taxon>Leptolyngbyaceae</taxon>
        <taxon>Leptolyngbya group</taxon>
        <taxon>Leptolyngbya</taxon>
    </lineage>
</organism>
<dbReference type="AlphaFoldDB" id="A0A1Z4JRN1"/>
<dbReference type="EMBL" id="AP018204">
    <property type="protein sequence ID" value="BAY59411.1"/>
    <property type="molecule type" value="Genomic_DNA"/>
</dbReference>
<reference evidence="3 4" key="1">
    <citation type="submission" date="2017-06" db="EMBL/GenBank/DDBJ databases">
        <title>Genome sequencing of cyanobaciteial culture collection at National Institute for Environmental Studies (NIES).</title>
        <authorList>
            <person name="Hirose Y."/>
            <person name="Shimura Y."/>
            <person name="Fujisawa T."/>
            <person name="Nakamura Y."/>
            <person name="Kawachi M."/>
        </authorList>
    </citation>
    <scope>NUCLEOTIDE SEQUENCE [LARGE SCALE GENOMIC DNA]</scope>
    <source>
        <strain evidence="3 4">NIES-2135</strain>
        <plasmid evidence="4">Plasmid Plasmid1 dna</plasmid>
    </source>
</reference>
<dbReference type="Proteomes" id="UP000217895">
    <property type="component" value="Plasmid Plasmid1 dna"/>
</dbReference>
<name>A0A1Z4JRN1_LEPBY</name>
<evidence type="ECO:0000313" key="3">
    <source>
        <dbReference type="EMBL" id="BAY59411.1"/>
    </source>
</evidence>
<feature type="chain" id="PRO_5011118025" description="Pentapeptide MXKDX repeat protein" evidence="2">
    <location>
        <begin position="28"/>
        <end position="96"/>
    </location>
</feature>
<evidence type="ECO:0000313" key="4">
    <source>
        <dbReference type="Proteomes" id="UP000217895"/>
    </source>
</evidence>
<evidence type="ECO:0000256" key="1">
    <source>
        <dbReference type="SAM" id="MobiDB-lite"/>
    </source>
</evidence>
<evidence type="ECO:0000256" key="2">
    <source>
        <dbReference type="SAM" id="SignalP"/>
    </source>
</evidence>
<feature type="region of interest" description="Disordered" evidence="1">
    <location>
        <begin position="24"/>
        <end position="58"/>
    </location>
</feature>
<feature type="compositionally biased region" description="Polar residues" evidence="1">
    <location>
        <begin position="24"/>
        <end position="39"/>
    </location>
</feature>
<accession>A0A1Z4JRN1</accession>
<gene>
    <name evidence="3" type="ORF">NIES2135_62880</name>
</gene>
<keyword evidence="4" id="KW-1185">Reference proteome</keyword>